<organism evidence="1 2">
    <name type="scientific">Acetobacter aceti</name>
    <dbReference type="NCBI Taxonomy" id="435"/>
    <lineage>
        <taxon>Bacteria</taxon>
        <taxon>Pseudomonadati</taxon>
        <taxon>Pseudomonadota</taxon>
        <taxon>Alphaproteobacteria</taxon>
        <taxon>Acetobacterales</taxon>
        <taxon>Acetobacteraceae</taxon>
        <taxon>Acetobacter</taxon>
        <taxon>Acetobacter subgen. Acetobacter</taxon>
    </lineage>
</organism>
<name>A0A6S6PI08_ACEAC</name>
<gene>
    <name evidence="1" type="ORF">AAJCM20276_12040</name>
</gene>
<evidence type="ECO:0000313" key="2">
    <source>
        <dbReference type="Proteomes" id="UP000515220"/>
    </source>
</evidence>
<reference evidence="1 2" key="1">
    <citation type="submission" date="2020-07" db="EMBL/GenBank/DDBJ databases">
        <title>Complete Genome Sequence of an acetic acid bacterium, Acetobacter aceti JCM20276.</title>
        <authorList>
            <person name="Hirose Y."/>
            <person name="Mihara H."/>
        </authorList>
    </citation>
    <scope>NUCLEOTIDE SEQUENCE [LARGE SCALE GENOMIC DNA]</scope>
    <source>
        <strain evidence="1 2">JCM20276</strain>
    </source>
</reference>
<dbReference type="EMBL" id="AP023326">
    <property type="protein sequence ID" value="BCI66580.1"/>
    <property type="molecule type" value="Genomic_DNA"/>
</dbReference>
<dbReference type="AlphaFoldDB" id="A0A6S6PI08"/>
<proteinExistence type="predicted"/>
<dbReference type="Proteomes" id="UP000515220">
    <property type="component" value="Chromosome"/>
</dbReference>
<protein>
    <submittedName>
        <fullName evidence="1">Uncharacterized protein</fullName>
    </submittedName>
</protein>
<accession>A0A6S6PI08</accession>
<sequence>MTGNWSGSFIFSGLTKASPNDYAEPETSHHIGKYLHETNKYPLLDLKKHPSGADCILHDTHNN</sequence>
<evidence type="ECO:0000313" key="1">
    <source>
        <dbReference type="EMBL" id="BCI66580.1"/>
    </source>
</evidence>